<organism evidence="13 14">
    <name type="scientific">Pseudomonas pohangensis</name>
    <dbReference type="NCBI Taxonomy" id="364197"/>
    <lineage>
        <taxon>Bacteria</taxon>
        <taxon>Pseudomonadati</taxon>
        <taxon>Pseudomonadota</taxon>
        <taxon>Gammaproteobacteria</taxon>
        <taxon>Pseudomonadales</taxon>
        <taxon>Pseudomonadaceae</taxon>
        <taxon>Pseudomonas</taxon>
    </lineage>
</organism>
<evidence type="ECO:0000256" key="6">
    <source>
        <dbReference type="ARBA" id="ARBA00022679"/>
    </source>
</evidence>
<dbReference type="Proteomes" id="UP000243232">
    <property type="component" value="Chromosome I"/>
</dbReference>
<evidence type="ECO:0000256" key="8">
    <source>
        <dbReference type="ARBA" id="ARBA00023098"/>
    </source>
</evidence>
<keyword evidence="6 13" id="KW-0808">Transferase</keyword>
<dbReference type="GO" id="GO:0004144">
    <property type="term" value="F:diacylglycerol O-acyltransferase activity"/>
    <property type="evidence" value="ECO:0007669"/>
    <property type="project" value="UniProtKB-EC"/>
</dbReference>
<dbReference type="GO" id="GO:0001666">
    <property type="term" value="P:response to hypoxia"/>
    <property type="evidence" value="ECO:0007669"/>
    <property type="project" value="TreeGrafter"/>
</dbReference>
<evidence type="ECO:0000259" key="11">
    <source>
        <dbReference type="Pfam" id="PF03007"/>
    </source>
</evidence>
<dbReference type="PANTHER" id="PTHR31650">
    <property type="entry name" value="O-ACYLTRANSFERASE (WSD1-LIKE) FAMILY PROTEIN"/>
    <property type="match status" value="1"/>
</dbReference>
<dbReference type="InterPro" id="IPR009721">
    <property type="entry name" value="O-acyltransferase_WSD1_C"/>
</dbReference>
<dbReference type="InterPro" id="IPR004255">
    <property type="entry name" value="O-acyltransferase_WSD1_N"/>
</dbReference>
<dbReference type="RefSeq" id="WP_090194290.1">
    <property type="nucleotide sequence ID" value="NZ_LT629785.1"/>
</dbReference>
<comment type="pathway">
    <text evidence="2">Lipid metabolism.</text>
</comment>
<evidence type="ECO:0000256" key="9">
    <source>
        <dbReference type="ARBA" id="ARBA00023315"/>
    </source>
</evidence>
<keyword evidence="5" id="KW-0444">Lipid biosynthesis</keyword>
<name>A0A1H2FSL4_9PSED</name>
<dbReference type="InterPro" id="IPR014292">
    <property type="entry name" value="Acyl_transf_WS/DGAT"/>
</dbReference>
<gene>
    <name evidence="13" type="ORF">SAMN05216296_1782</name>
</gene>
<dbReference type="NCBIfam" id="TIGR02946">
    <property type="entry name" value="acyl_WS_DGAT"/>
    <property type="match status" value="1"/>
</dbReference>
<dbReference type="GO" id="GO:0019432">
    <property type="term" value="P:triglyceride biosynthetic process"/>
    <property type="evidence" value="ECO:0007669"/>
    <property type="project" value="UniProtKB-UniPathway"/>
</dbReference>
<sequence>MKRMGGADAFMLSTETSRAYQHTFKIAIIDPSTDPEGWSFDKYYRDIESRLHLIPPFRWKVAPAPLGLGHPYWVDDPDFNLAYHLRRIACPAPGDHKALCELMSQLYAYKLDRDRPLWTQWVIEGLEGGKVALVMIVHHAYVDGVGAGWLMKRFYQPLPEDHRENFPAWNPEPYPSWFRRFATSLRDLPGFLINNLPKVVSGLRKKRAMDQREKLSGKPVHPDFSQMKKTPINVVLSAGRTFVCDTVPLGRLIRISKHFKVTINDVFGACAAGAVRNLLLSMDFNADAHPLIAGTPFAGVRPEGMEGLGNFASADFCWFHSEIADPLQRLMATREANIEMKQHMAEVKEAGADISALINILPNWAIRLLTYLIKRKKGGVGFFGNLALSNVPGPKEDLFLDKWKVENWFSTGQIFDGTALNMTLWSYAGKANLCILTDRAVLADGWILFNYFVKEIDVLEALIDKTEQSPEVTE</sequence>
<feature type="domain" description="O-acyltransferase WSD1 C-terminal" evidence="12">
    <location>
        <begin position="309"/>
        <end position="459"/>
    </location>
</feature>
<dbReference type="EC" id="2.3.1.20" evidence="4"/>
<evidence type="ECO:0000256" key="2">
    <source>
        <dbReference type="ARBA" id="ARBA00005189"/>
    </source>
</evidence>
<feature type="domain" description="O-acyltransferase WSD1-like N-terminal" evidence="11">
    <location>
        <begin position="4"/>
        <end position="267"/>
    </location>
</feature>
<evidence type="ECO:0000313" key="13">
    <source>
        <dbReference type="EMBL" id="SDU10325.1"/>
    </source>
</evidence>
<evidence type="ECO:0000256" key="7">
    <source>
        <dbReference type="ARBA" id="ARBA00022798"/>
    </source>
</evidence>
<dbReference type="STRING" id="364197.SAMN05216296_1782"/>
<reference evidence="14" key="1">
    <citation type="submission" date="2016-10" db="EMBL/GenBank/DDBJ databases">
        <authorList>
            <person name="Varghese N."/>
            <person name="Submissions S."/>
        </authorList>
    </citation>
    <scope>NUCLEOTIDE SEQUENCE [LARGE SCALE GENOMIC DNA]</scope>
    <source>
        <strain evidence="14">DSM 17875</strain>
    </source>
</reference>
<dbReference type="GO" id="GO:0071731">
    <property type="term" value="P:response to nitric oxide"/>
    <property type="evidence" value="ECO:0007669"/>
    <property type="project" value="TreeGrafter"/>
</dbReference>
<evidence type="ECO:0000256" key="10">
    <source>
        <dbReference type="ARBA" id="ARBA00048109"/>
    </source>
</evidence>
<dbReference type="GO" id="GO:0006071">
    <property type="term" value="P:glycerol metabolic process"/>
    <property type="evidence" value="ECO:0007669"/>
    <property type="project" value="UniProtKB-KW"/>
</dbReference>
<dbReference type="EMBL" id="LT629785">
    <property type="protein sequence ID" value="SDU10325.1"/>
    <property type="molecule type" value="Genomic_DNA"/>
</dbReference>
<evidence type="ECO:0000313" key="14">
    <source>
        <dbReference type="Proteomes" id="UP000243232"/>
    </source>
</evidence>
<dbReference type="Pfam" id="PF06974">
    <property type="entry name" value="WS_DGAT_C"/>
    <property type="match status" value="1"/>
</dbReference>
<comment type="similarity">
    <text evidence="3">Belongs to the long-chain O-acyltransferase family.</text>
</comment>
<evidence type="ECO:0000256" key="1">
    <source>
        <dbReference type="ARBA" id="ARBA00004771"/>
    </source>
</evidence>
<keyword evidence="7" id="KW-0319">Glycerol metabolism</keyword>
<keyword evidence="8" id="KW-0443">Lipid metabolism</keyword>
<dbReference type="GO" id="GO:0005886">
    <property type="term" value="C:plasma membrane"/>
    <property type="evidence" value="ECO:0007669"/>
    <property type="project" value="TreeGrafter"/>
</dbReference>
<evidence type="ECO:0000256" key="3">
    <source>
        <dbReference type="ARBA" id="ARBA00009587"/>
    </source>
</evidence>
<keyword evidence="9 13" id="KW-0012">Acyltransferase</keyword>
<comment type="pathway">
    <text evidence="1">Glycerolipid metabolism; triacylglycerol biosynthesis.</text>
</comment>
<accession>A0A1H2FSL4</accession>
<comment type="catalytic activity">
    <reaction evidence="10">
        <text>an acyl-CoA + a 1,2-diacyl-sn-glycerol = a triacyl-sn-glycerol + CoA</text>
        <dbReference type="Rhea" id="RHEA:10868"/>
        <dbReference type="ChEBI" id="CHEBI:17815"/>
        <dbReference type="ChEBI" id="CHEBI:57287"/>
        <dbReference type="ChEBI" id="CHEBI:58342"/>
        <dbReference type="ChEBI" id="CHEBI:64615"/>
        <dbReference type="EC" id="2.3.1.20"/>
    </reaction>
</comment>
<dbReference type="AlphaFoldDB" id="A0A1H2FSL4"/>
<dbReference type="PANTHER" id="PTHR31650:SF1">
    <property type="entry name" value="WAX ESTER SYNTHASE_DIACYLGLYCEROL ACYLTRANSFERASE 4-RELATED"/>
    <property type="match status" value="1"/>
</dbReference>
<dbReference type="SUPFAM" id="SSF52777">
    <property type="entry name" value="CoA-dependent acyltransferases"/>
    <property type="match status" value="1"/>
</dbReference>
<dbReference type="Pfam" id="PF03007">
    <property type="entry name" value="WS_DGAT_cat"/>
    <property type="match status" value="1"/>
</dbReference>
<evidence type="ECO:0000256" key="5">
    <source>
        <dbReference type="ARBA" id="ARBA00022516"/>
    </source>
</evidence>
<keyword evidence="14" id="KW-1185">Reference proteome</keyword>
<dbReference type="OrthoDB" id="9810950at2"/>
<evidence type="ECO:0000256" key="4">
    <source>
        <dbReference type="ARBA" id="ARBA00013244"/>
    </source>
</evidence>
<dbReference type="UniPathway" id="UPA00282"/>
<proteinExistence type="inferred from homology"/>
<dbReference type="InterPro" id="IPR045034">
    <property type="entry name" value="O-acyltransferase_WSD1-like"/>
</dbReference>
<dbReference type="GO" id="GO:0051701">
    <property type="term" value="P:biological process involved in interaction with host"/>
    <property type="evidence" value="ECO:0007669"/>
    <property type="project" value="TreeGrafter"/>
</dbReference>
<protein>
    <recommendedName>
        <fullName evidence="4">diacylglycerol O-acyltransferase</fullName>
        <ecNumber evidence="4">2.3.1.20</ecNumber>
    </recommendedName>
</protein>
<evidence type="ECO:0000259" key="12">
    <source>
        <dbReference type="Pfam" id="PF06974"/>
    </source>
</evidence>